<proteinExistence type="inferred from homology"/>
<gene>
    <name evidence="13" type="primary">ugd</name>
    <name evidence="13" type="ORF">Lqui_0636</name>
</gene>
<dbReference type="InterPro" id="IPR014027">
    <property type="entry name" value="UDP-Glc/GDP-Man_DH_C"/>
</dbReference>
<dbReference type="EC" id="1.1.1.22" evidence="3 8"/>
<evidence type="ECO:0000256" key="4">
    <source>
        <dbReference type="ARBA" id="ARBA00015132"/>
    </source>
</evidence>
<dbReference type="RefSeq" id="WP_065236116.1">
    <property type="nucleotide sequence ID" value="NZ_CAAAIK010000027.1"/>
</dbReference>
<dbReference type="InterPro" id="IPR028357">
    <property type="entry name" value="UDPglc_DH_bac"/>
</dbReference>
<dbReference type="UniPathway" id="UPA00038">
    <property type="reaction ID" value="UER00491"/>
</dbReference>
<evidence type="ECO:0000313" key="13">
    <source>
        <dbReference type="EMBL" id="KTD51792.1"/>
    </source>
</evidence>
<feature type="binding site" evidence="11">
    <location>
        <position position="268"/>
    </location>
    <ligand>
        <name>NAD(+)</name>
        <dbReference type="ChEBI" id="CHEBI:57540"/>
    </ligand>
</feature>
<evidence type="ECO:0000256" key="5">
    <source>
        <dbReference type="ARBA" id="ARBA00023002"/>
    </source>
</evidence>
<dbReference type="InterPro" id="IPR017476">
    <property type="entry name" value="UDP-Glc/GDP-Man"/>
</dbReference>
<dbReference type="Pfam" id="PF00984">
    <property type="entry name" value="UDPG_MGDP_dh"/>
    <property type="match status" value="1"/>
</dbReference>
<evidence type="ECO:0000256" key="6">
    <source>
        <dbReference type="ARBA" id="ARBA00023027"/>
    </source>
</evidence>
<dbReference type="PROSITE" id="PS51257">
    <property type="entry name" value="PROKAR_LIPOPROTEIN"/>
    <property type="match status" value="1"/>
</dbReference>
<organism evidence="13 14">
    <name type="scientific">Legionella quinlivanii</name>
    <dbReference type="NCBI Taxonomy" id="45073"/>
    <lineage>
        <taxon>Bacteria</taxon>
        <taxon>Pseudomonadati</taxon>
        <taxon>Pseudomonadota</taxon>
        <taxon>Gammaproteobacteria</taxon>
        <taxon>Legionellales</taxon>
        <taxon>Legionellaceae</taxon>
        <taxon>Legionella</taxon>
    </lineage>
</organism>
<dbReference type="SUPFAM" id="SSF51735">
    <property type="entry name" value="NAD(P)-binding Rossmann-fold domains"/>
    <property type="match status" value="1"/>
</dbReference>
<dbReference type="Pfam" id="PF03721">
    <property type="entry name" value="UDPG_MGDP_dh_N"/>
    <property type="match status" value="1"/>
</dbReference>
<evidence type="ECO:0000313" key="14">
    <source>
        <dbReference type="Proteomes" id="UP000054618"/>
    </source>
</evidence>
<dbReference type="Gene3D" id="1.20.5.100">
    <property type="entry name" value="Cytochrome c1, transmembrane anchor, C-terminal"/>
    <property type="match status" value="1"/>
</dbReference>
<dbReference type="STRING" id="45073.Lqui_0636"/>
<dbReference type="SUPFAM" id="SSF48179">
    <property type="entry name" value="6-phosphogluconate dehydrogenase C-terminal domain-like"/>
    <property type="match status" value="1"/>
</dbReference>
<dbReference type="PANTHER" id="PTHR43750">
    <property type="entry name" value="UDP-GLUCOSE 6-DEHYDROGENASE TUAD"/>
    <property type="match status" value="1"/>
</dbReference>
<dbReference type="SUPFAM" id="SSF52413">
    <property type="entry name" value="UDP-glucose/GDP-mannose dehydrogenase C-terminal domain"/>
    <property type="match status" value="1"/>
</dbReference>
<dbReference type="AlphaFoldDB" id="A0A0W0Y4Y7"/>
<protein>
    <recommendedName>
        <fullName evidence="4 8">UDP-glucose 6-dehydrogenase</fullName>
        <ecNumber evidence="3 8">1.1.1.22</ecNumber>
    </recommendedName>
</protein>
<dbReference type="InterPro" id="IPR001732">
    <property type="entry name" value="UDP-Glc/GDP-Man_DH_N"/>
</dbReference>
<evidence type="ECO:0000256" key="3">
    <source>
        <dbReference type="ARBA" id="ARBA00012954"/>
    </source>
</evidence>
<feature type="binding site" evidence="11">
    <location>
        <position position="158"/>
    </location>
    <ligand>
        <name>NAD(+)</name>
        <dbReference type="ChEBI" id="CHEBI:57540"/>
    </ligand>
</feature>
<dbReference type="GO" id="GO:0003979">
    <property type="term" value="F:UDP-glucose 6-dehydrogenase activity"/>
    <property type="evidence" value="ECO:0007669"/>
    <property type="project" value="UniProtKB-EC"/>
</dbReference>
<feature type="domain" description="UDP-glucose/GDP-mannose dehydrogenase C-terminal" evidence="12">
    <location>
        <begin position="319"/>
        <end position="424"/>
    </location>
</feature>
<dbReference type="EMBL" id="LNYS01000006">
    <property type="protein sequence ID" value="KTD51792.1"/>
    <property type="molecule type" value="Genomic_DNA"/>
</dbReference>
<feature type="binding site" evidence="10">
    <location>
        <begin position="155"/>
        <end position="158"/>
    </location>
    <ligand>
        <name>substrate</name>
    </ligand>
</feature>
<feature type="binding site" evidence="10">
    <location>
        <position position="209"/>
    </location>
    <ligand>
        <name>substrate</name>
    </ligand>
</feature>
<dbReference type="Gene3D" id="3.40.50.720">
    <property type="entry name" value="NAD(P)-binding Rossmann-like Domain"/>
    <property type="match status" value="2"/>
</dbReference>
<feature type="binding site" evidence="10">
    <location>
        <position position="262"/>
    </location>
    <ligand>
        <name>substrate</name>
    </ligand>
</feature>
<evidence type="ECO:0000256" key="10">
    <source>
        <dbReference type="PIRSR" id="PIRSR500134-2"/>
    </source>
</evidence>
<sequence>MRIAVYGAGYVGLVSSACFASLGHDVLCVDINHNRIKSLQSGQCPIHEKNLPQLLCEQSDAGKLRFDSELEKAIHFADVHFIAVGTPGLEDGRADLSQVKEVVRKIAQLAERDSFIICKSTVPVGTGELLENLVKEELALLNKAISVQLASNPEFLREGSAVFDFLNADRIIAGGEPSSIACLQEIYQPLINKGIPFLAMSRSSAELTKYSANAMLAARISFINQISQIAEAAGANIEEVRQGMALDERIGPHFLNAGIGYGGSCFPKDVRALAQCAVDLQLNPALLHAIDEVNNQQKSWVYKHLMSHFNQKLSGLKLGFWGLSFKPDTDDLREASSLIAIQSLLREDALVIAYDPVATDSAQLLFQGEHNIVWAKSAEEVLNAGLDALIIATEWSEFQSYSLSAMKRSLGRAAVFDGRNCFDLKAVKEANLQRYYSVGRPVVIGHND</sequence>
<dbReference type="Pfam" id="PF03720">
    <property type="entry name" value="UDPG_MGDP_dh_C"/>
    <property type="match status" value="1"/>
</dbReference>
<dbReference type="InterPro" id="IPR036291">
    <property type="entry name" value="NAD(P)-bd_dom_sf"/>
</dbReference>
<name>A0A0W0Y4Y7_9GAMM</name>
<feature type="binding site" evidence="10">
    <location>
        <begin position="254"/>
        <end position="258"/>
    </location>
    <ligand>
        <name>substrate</name>
    </ligand>
</feature>
<dbReference type="InterPro" id="IPR036220">
    <property type="entry name" value="UDP-Glc/GDP-Man_DH_C_sf"/>
</dbReference>
<dbReference type="OrthoDB" id="9803238at2"/>
<feature type="binding site" evidence="11">
    <location>
        <position position="35"/>
    </location>
    <ligand>
        <name>NAD(+)</name>
        <dbReference type="ChEBI" id="CHEBI:57540"/>
    </ligand>
</feature>
<accession>A0A0W0Y4Y7</accession>
<evidence type="ECO:0000256" key="11">
    <source>
        <dbReference type="PIRSR" id="PIRSR500134-3"/>
    </source>
</evidence>
<dbReference type="PIRSF" id="PIRSF000124">
    <property type="entry name" value="UDPglc_GDPman_dh"/>
    <property type="match status" value="1"/>
</dbReference>
<keyword evidence="6 8" id="KW-0520">NAD</keyword>
<feature type="active site" description="Nucleophile" evidence="9">
    <location>
        <position position="265"/>
    </location>
</feature>
<dbReference type="GO" id="GO:0006065">
    <property type="term" value="P:UDP-glucuronate biosynthetic process"/>
    <property type="evidence" value="ECO:0007669"/>
    <property type="project" value="UniProtKB-UniPathway"/>
</dbReference>
<comment type="pathway">
    <text evidence="1">Nucleotide-sugar biosynthesis; UDP-alpha-D-glucuronate biosynthesis; UDP-alpha-D-glucuronate from UDP-alpha-D-glucose: step 1/1.</text>
</comment>
<reference evidence="13 14" key="1">
    <citation type="submission" date="2015-11" db="EMBL/GenBank/DDBJ databases">
        <title>Genomic analysis of 38 Legionella species identifies large and diverse effector repertoires.</title>
        <authorList>
            <person name="Burstein D."/>
            <person name="Amaro F."/>
            <person name="Zusman T."/>
            <person name="Lifshitz Z."/>
            <person name="Cohen O."/>
            <person name="Gilbert J.A."/>
            <person name="Pupko T."/>
            <person name="Shuman H.A."/>
            <person name="Segal G."/>
        </authorList>
    </citation>
    <scope>NUCLEOTIDE SEQUENCE [LARGE SCALE GENOMIC DNA]</scope>
    <source>
        <strain evidence="13 14">CDC#1442-AUS-E</strain>
    </source>
</reference>
<dbReference type="GO" id="GO:0051287">
    <property type="term" value="F:NAD binding"/>
    <property type="evidence" value="ECO:0007669"/>
    <property type="project" value="InterPro"/>
</dbReference>
<evidence type="ECO:0000259" key="12">
    <source>
        <dbReference type="SMART" id="SM00984"/>
    </source>
</evidence>
<evidence type="ECO:0000256" key="2">
    <source>
        <dbReference type="ARBA" id="ARBA00006601"/>
    </source>
</evidence>
<dbReference type="PIRSF" id="PIRSF500134">
    <property type="entry name" value="UDPglc_DH_bac"/>
    <property type="match status" value="1"/>
</dbReference>
<dbReference type="Proteomes" id="UP000054618">
    <property type="component" value="Unassembled WGS sequence"/>
</dbReference>
<evidence type="ECO:0000256" key="9">
    <source>
        <dbReference type="PIRSR" id="PIRSR500134-1"/>
    </source>
</evidence>
<comment type="caution">
    <text evidence="13">The sequence shown here is derived from an EMBL/GenBank/DDBJ whole genome shotgun (WGS) entry which is preliminary data.</text>
</comment>
<comment type="similarity">
    <text evidence="2 8">Belongs to the UDP-glucose/GDP-mannose dehydrogenase family.</text>
</comment>
<feature type="binding site" evidence="10">
    <location>
        <position position="326"/>
    </location>
    <ligand>
        <name>substrate</name>
    </ligand>
</feature>
<feature type="binding site" evidence="11">
    <location>
        <position position="30"/>
    </location>
    <ligand>
        <name>NAD(+)</name>
        <dbReference type="ChEBI" id="CHEBI:57540"/>
    </ligand>
</feature>
<dbReference type="PATRIC" id="fig|45073.5.peg.670"/>
<feature type="binding site" evidence="11">
    <location>
        <position position="333"/>
    </location>
    <ligand>
        <name>NAD(+)</name>
        <dbReference type="ChEBI" id="CHEBI:57540"/>
    </ligand>
</feature>
<evidence type="ECO:0000256" key="1">
    <source>
        <dbReference type="ARBA" id="ARBA00004701"/>
    </source>
</evidence>
<dbReference type="SMART" id="SM00984">
    <property type="entry name" value="UDPG_MGDP_dh_C"/>
    <property type="match status" value="1"/>
</dbReference>
<feature type="binding site" evidence="11">
    <location>
        <position position="121"/>
    </location>
    <ligand>
        <name>NAD(+)</name>
        <dbReference type="ChEBI" id="CHEBI:57540"/>
    </ligand>
</feature>
<feature type="binding site" evidence="11">
    <location>
        <position position="86"/>
    </location>
    <ligand>
        <name>NAD(+)</name>
        <dbReference type="ChEBI" id="CHEBI:57540"/>
    </ligand>
</feature>
<comment type="catalytic activity">
    <reaction evidence="7 8">
        <text>UDP-alpha-D-glucose + 2 NAD(+) + H2O = UDP-alpha-D-glucuronate + 2 NADH + 3 H(+)</text>
        <dbReference type="Rhea" id="RHEA:23596"/>
        <dbReference type="ChEBI" id="CHEBI:15377"/>
        <dbReference type="ChEBI" id="CHEBI:15378"/>
        <dbReference type="ChEBI" id="CHEBI:57540"/>
        <dbReference type="ChEBI" id="CHEBI:57945"/>
        <dbReference type="ChEBI" id="CHEBI:58052"/>
        <dbReference type="ChEBI" id="CHEBI:58885"/>
        <dbReference type="EC" id="1.1.1.22"/>
    </reaction>
</comment>
<evidence type="ECO:0000256" key="7">
    <source>
        <dbReference type="ARBA" id="ARBA00047473"/>
    </source>
</evidence>
<dbReference type="NCBIfam" id="TIGR03026">
    <property type="entry name" value="NDP-sugDHase"/>
    <property type="match status" value="1"/>
</dbReference>
<dbReference type="InterPro" id="IPR014026">
    <property type="entry name" value="UDP-Glc/GDP-Man_DH_dimer"/>
</dbReference>
<evidence type="ECO:0000256" key="8">
    <source>
        <dbReference type="PIRNR" id="PIRNR000124"/>
    </source>
</evidence>
<dbReference type="GO" id="GO:0000271">
    <property type="term" value="P:polysaccharide biosynthetic process"/>
    <property type="evidence" value="ECO:0007669"/>
    <property type="project" value="InterPro"/>
</dbReference>
<keyword evidence="14" id="KW-1185">Reference proteome</keyword>
<dbReference type="InterPro" id="IPR008927">
    <property type="entry name" value="6-PGluconate_DH-like_C_sf"/>
</dbReference>
<keyword evidence="5 8" id="KW-0560">Oxidoreductase</keyword>
<dbReference type="PANTHER" id="PTHR43750:SF3">
    <property type="entry name" value="UDP-GLUCOSE 6-DEHYDROGENASE TUAD"/>
    <property type="match status" value="1"/>
</dbReference>